<name>A0AAD3SMA0_NEPGR</name>
<reference evidence="3" key="1">
    <citation type="submission" date="2023-05" db="EMBL/GenBank/DDBJ databases">
        <title>Nepenthes gracilis genome sequencing.</title>
        <authorList>
            <person name="Fukushima K."/>
        </authorList>
    </citation>
    <scope>NUCLEOTIDE SEQUENCE</scope>
    <source>
        <strain evidence="3">SING2019-196</strain>
    </source>
</reference>
<evidence type="ECO:0000313" key="4">
    <source>
        <dbReference type="Proteomes" id="UP001279734"/>
    </source>
</evidence>
<protein>
    <recommendedName>
        <fullName evidence="2">TRF2/HOY1 PH-like domain-containing protein</fullName>
    </recommendedName>
</protein>
<dbReference type="EMBL" id="BSYO01000012">
    <property type="protein sequence ID" value="GMH13127.1"/>
    <property type="molecule type" value="Genomic_DNA"/>
</dbReference>
<organism evidence="3 4">
    <name type="scientific">Nepenthes gracilis</name>
    <name type="common">Slender pitcher plant</name>
    <dbReference type="NCBI Taxonomy" id="150966"/>
    <lineage>
        <taxon>Eukaryota</taxon>
        <taxon>Viridiplantae</taxon>
        <taxon>Streptophyta</taxon>
        <taxon>Embryophyta</taxon>
        <taxon>Tracheophyta</taxon>
        <taxon>Spermatophyta</taxon>
        <taxon>Magnoliopsida</taxon>
        <taxon>eudicotyledons</taxon>
        <taxon>Gunneridae</taxon>
        <taxon>Pentapetalae</taxon>
        <taxon>Caryophyllales</taxon>
        <taxon>Nepenthaceae</taxon>
        <taxon>Nepenthes</taxon>
    </lineage>
</organism>
<dbReference type="AlphaFoldDB" id="A0AAD3SMA0"/>
<evidence type="ECO:0000313" key="3">
    <source>
        <dbReference type="EMBL" id="GMH13127.1"/>
    </source>
</evidence>
<evidence type="ECO:0000259" key="2">
    <source>
        <dbReference type="Pfam" id="PF24818"/>
    </source>
</evidence>
<dbReference type="Proteomes" id="UP001279734">
    <property type="component" value="Unassembled WGS sequence"/>
</dbReference>
<dbReference type="InterPro" id="IPR057939">
    <property type="entry name" value="TRF2_HOY1_PH"/>
</dbReference>
<dbReference type="PANTHER" id="PTHR33494">
    <property type="entry name" value="OS02G0793800 PROTEIN"/>
    <property type="match status" value="1"/>
</dbReference>
<keyword evidence="4" id="KW-1185">Reference proteome</keyword>
<sequence length="570" mass="62949">MQEINQRLGQKPPSLSLSSSSHAVNQKEGELKPAANFPALSLRIGSWKMQSQNEGQLVVKFYFKKRRRLAWEILDKNVMRKMEIMWSDISTIRATPIIKPRFLHIKLERPPQFFREKDPQPRKPARWVADSDFTTDIQASLVRCHRLEFDSRVLSKLLRSDSSLFHFSKERFFSDGANPYFQEFEFKNLSHQCVDDSGTRPHADNSRLQQRAFSSNDAIHRSHNFAPPMAISDSTAPLFDEPPPAGAGDNHRALYSGSSCAANNNTMMAFSDELYAYTDFPERKNQTIPGVLPKLFHDDLFDSDVAQRNQECGVFAGEVNPSKLGCLGPDSLAALPCNPSMNLGARNLHAAEMPMETSVNPYTVMIPGNCVEHPMANGGMPYALPLIDPYLIELGCGNLMDGRIPMEIPTNPCALMVSGDRVEHPMATGGILNARPLIEPSLMELCHGKQAAGGTPTEISSNPSTMTIPRFCVEHPTSNGGMLYVLPFIGPSSMESGSRSQGASAIPTEISTIALPVKPELLNGRAINCLLPSAYSENLGIVLQQTGNYESWYEPFAVASNPSSDDYKVS</sequence>
<dbReference type="Pfam" id="PF24818">
    <property type="entry name" value="PH_TRF2_HOY1"/>
    <property type="match status" value="1"/>
</dbReference>
<accession>A0AAD3SMA0</accession>
<feature type="region of interest" description="Disordered" evidence="1">
    <location>
        <begin position="1"/>
        <end position="30"/>
    </location>
</feature>
<dbReference type="PANTHER" id="PTHR33494:SF5">
    <property type="entry name" value="F10A16.6 PROTEIN"/>
    <property type="match status" value="1"/>
</dbReference>
<feature type="domain" description="TRF2/HOY1 PH-like" evidence="2">
    <location>
        <begin position="36"/>
        <end position="154"/>
    </location>
</feature>
<evidence type="ECO:0000256" key="1">
    <source>
        <dbReference type="SAM" id="MobiDB-lite"/>
    </source>
</evidence>
<gene>
    <name evidence="3" type="ORF">Nepgr_014968</name>
</gene>
<comment type="caution">
    <text evidence="3">The sequence shown here is derived from an EMBL/GenBank/DDBJ whole genome shotgun (WGS) entry which is preliminary data.</text>
</comment>
<proteinExistence type="predicted"/>